<name>A0A3S5AGR3_9PLAT</name>
<dbReference type="EMBL" id="CAAALY010097951">
    <property type="protein sequence ID" value="VEL28811.1"/>
    <property type="molecule type" value="Genomic_DNA"/>
</dbReference>
<dbReference type="Proteomes" id="UP000784294">
    <property type="component" value="Unassembled WGS sequence"/>
</dbReference>
<dbReference type="InterPro" id="IPR051627">
    <property type="entry name" value="SLIT-ROBO_RhoGAP"/>
</dbReference>
<evidence type="ECO:0000256" key="1">
    <source>
        <dbReference type="ARBA" id="ARBA00023054"/>
    </source>
</evidence>
<dbReference type="OrthoDB" id="5981864at2759"/>
<sequence>MADLINSLDDSSFGVASIAGALTPPPPPPAPSNKLPFLPFRFSPLGVNSVYISGAGSSIVGDAAARTRAPLTRRVLRVPNVGKPKLFGGSIDEYVHATGQEIPCIVLSCIRVINLFGKS</sequence>
<organism evidence="2 3">
    <name type="scientific">Protopolystoma xenopodis</name>
    <dbReference type="NCBI Taxonomy" id="117903"/>
    <lineage>
        <taxon>Eukaryota</taxon>
        <taxon>Metazoa</taxon>
        <taxon>Spiralia</taxon>
        <taxon>Lophotrochozoa</taxon>
        <taxon>Platyhelminthes</taxon>
        <taxon>Monogenea</taxon>
        <taxon>Polyopisthocotylea</taxon>
        <taxon>Polystomatidea</taxon>
        <taxon>Polystomatidae</taxon>
        <taxon>Protopolystoma</taxon>
    </lineage>
</organism>
<evidence type="ECO:0000313" key="3">
    <source>
        <dbReference type="Proteomes" id="UP000784294"/>
    </source>
</evidence>
<protein>
    <submittedName>
        <fullName evidence="2">Uncharacterized protein</fullName>
    </submittedName>
</protein>
<dbReference type="PANTHER" id="PTHR14166">
    <property type="entry name" value="SLIT-ROBO RHO GTPASE ACTIVATING PROTEIN"/>
    <property type="match status" value="1"/>
</dbReference>
<evidence type="ECO:0000313" key="2">
    <source>
        <dbReference type="EMBL" id="VEL28811.1"/>
    </source>
</evidence>
<reference evidence="2" key="1">
    <citation type="submission" date="2018-11" db="EMBL/GenBank/DDBJ databases">
        <authorList>
            <consortium name="Pathogen Informatics"/>
        </authorList>
    </citation>
    <scope>NUCLEOTIDE SEQUENCE</scope>
</reference>
<gene>
    <name evidence="2" type="ORF">PXEA_LOCUS22251</name>
</gene>
<comment type="caution">
    <text evidence="2">The sequence shown here is derived from an EMBL/GenBank/DDBJ whole genome shotgun (WGS) entry which is preliminary data.</text>
</comment>
<keyword evidence="1" id="KW-0175">Coiled coil</keyword>
<accession>A0A3S5AGR3</accession>
<proteinExistence type="predicted"/>
<keyword evidence="3" id="KW-1185">Reference proteome</keyword>
<dbReference type="AlphaFoldDB" id="A0A3S5AGR3"/>